<dbReference type="AlphaFoldDB" id="A0A146K0T4"/>
<evidence type="ECO:0000313" key="2">
    <source>
        <dbReference type="EMBL" id="JAP90503.1"/>
    </source>
</evidence>
<organism evidence="2">
    <name type="scientific">Trepomonas sp. PC1</name>
    <dbReference type="NCBI Taxonomy" id="1076344"/>
    <lineage>
        <taxon>Eukaryota</taxon>
        <taxon>Metamonada</taxon>
        <taxon>Diplomonadida</taxon>
        <taxon>Hexamitidae</taxon>
        <taxon>Hexamitinae</taxon>
        <taxon>Trepomonas</taxon>
    </lineage>
</organism>
<protein>
    <submittedName>
        <fullName evidence="2">Uncharacterized protein</fullName>
    </submittedName>
</protein>
<evidence type="ECO:0000256" key="1">
    <source>
        <dbReference type="SAM" id="Coils"/>
    </source>
</evidence>
<keyword evidence="1" id="KW-0175">Coiled coil</keyword>
<name>A0A146K0T4_9EUKA</name>
<reference evidence="2" key="1">
    <citation type="submission" date="2015-07" db="EMBL/GenBank/DDBJ databases">
        <title>Adaptation to a free-living lifestyle via gene acquisitions in the diplomonad Trepomonas sp. PC1.</title>
        <authorList>
            <person name="Xu F."/>
            <person name="Jerlstrom-Hultqvist J."/>
            <person name="Kolisko M."/>
            <person name="Simpson A.G.B."/>
            <person name="Roger A.J."/>
            <person name="Svard S.G."/>
            <person name="Andersson J.O."/>
        </authorList>
    </citation>
    <scope>NUCLEOTIDE SEQUENCE</scope>
    <source>
        <strain evidence="2">PC1</strain>
    </source>
</reference>
<proteinExistence type="predicted"/>
<gene>
    <name evidence="2" type="ORF">TPC1_30002</name>
</gene>
<dbReference type="EMBL" id="GDID01006103">
    <property type="protein sequence ID" value="JAP90503.1"/>
    <property type="molecule type" value="Transcribed_RNA"/>
</dbReference>
<feature type="coiled-coil region" evidence="1">
    <location>
        <begin position="880"/>
        <end position="917"/>
    </location>
</feature>
<sequence>MRLLKQLNCYFFVYIKLCKFSILTDMKTYSPSKTRLGTWIFFTQIPLSSKIKITRTPLQEMKLVIDFDLPNTDREQRTLIESRIQQYNFDHHEIQLSTNLTAPHFIINSTANSFGLVVGEYQYFRQFHESTIYRTTLMAVLLAHILNKEQKQFVFEVEPSIVDVMQTINNYDYSETYNLLQQIKKFNSTIQFVPFAQQPDQPSNTQPPDVYYDQFYHHFLELPDTQKYYKNLLQYLISEAHKLKHTECTLKKSQFSRRNHEFKLHVRDEDIFVQGLHVKVKNSTASQNALLAMLVILQVYDEVAFILFTVRDLKLDNQKLTQLVKNKKFKINFERKPFPKQPIDFTVVNLPSIDLQVYMPPEHFLTDLGTLIDTISLEQKQMERQKYQLINLKNPWCNTINFIVLSTQNSLTYKRNGIQITYNFHSSCKIRTLLMGIILIVSQYKSQQHNFIFYVNQQLIDQFNLLNQTEIANDLIVILKRLLGNKFIYLLLHKHQNPRNYHSVQFGRIFHDNYFEQHSQSLLNNYAIMKLQSKQLQNKLVDLSRLINTINIQKCVVQRFQFQELNIANKSLKGQRFIIFCTNNSFSYRQQTSDISFTYKFHKSSKIRMLLMAVIVVLNQYPNKNAKFIADPAILPVFKSLAETGEANDLIQIINGMRRRLYIGFNKQMYENESKIKCTQTQCSDIYHDNYFEQFVENMAKSNQQQNQPKLKTNLRIFESLTTQQQSIQQVANQQNDISTDQESSIANYADDVEAENHTVQQDISLMQSVSMTKPNQSQKVKNTPQVKMDFRIVLGQMNQDSIIQEEQATSSNQGEDISTDSENQSAMNYAADTENKNHVTSQDTSLNADHFVSKDLAKNDLNDSQPNQPNKHESNFQNTEVLNATIAQLLSQINQMQKENDELRQSQLNVSKEQTDTKITTEMKLKMSTGQSGVKIKCEFGSVPKEQADEIVKRLLKMSGMQ</sequence>
<accession>A0A146K0T4</accession>